<dbReference type="Gene3D" id="3.40.50.2020">
    <property type="match status" value="1"/>
</dbReference>
<evidence type="ECO:0000256" key="5">
    <source>
        <dbReference type="ARBA" id="ARBA00022975"/>
    </source>
</evidence>
<comment type="subunit">
    <text evidence="6">Homodimer.</text>
</comment>
<feature type="binding site" description="in other chain" evidence="6">
    <location>
        <begin position="120"/>
        <end position="128"/>
    </location>
    <ligand>
        <name>5-phospho-alpha-D-ribose 1-diphosphate</name>
        <dbReference type="ChEBI" id="CHEBI:58017"/>
        <note>ligand shared between dimeric partners</note>
    </ligand>
</feature>
<dbReference type="PANTHER" id="PTHR19278:SF9">
    <property type="entry name" value="URIDINE 5'-MONOPHOSPHATE SYNTHASE"/>
    <property type="match status" value="1"/>
</dbReference>
<evidence type="ECO:0000256" key="4">
    <source>
        <dbReference type="ARBA" id="ARBA00022679"/>
    </source>
</evidence>
<feature type="binding site" description="in other chain" evidence="6">
    <location>
        <position position="95"/>
    </location>
    <ligand>
        <name>5-phospho-alpha-D-ribose 1-diphosphate</name>
        <dbReference type="ChEBI" id="CHEBI:58017"/>
        <note>ligand shared between dimeric partners</note>
    </ligand>
</feature>
<reference evidence="8 9" key="1">
    <citation type="journal article" date="2016" name="Nat. Commun.">
        <title>Thousands of microbial genomes shed light on interconnected biogeochemical processes in an aquifer system.</title>
        <authorList>
            <person name="Anantharaman K."/>
            <person name="Brown C.T."/>
            <person name="Hug L.A."/>
            <person name="Sharon I."/>
            <person name="Castelle C.J."/>
            <person name="Probst A.J."/>
            <person name="Thomas B.C."/>
            <person name="Singh A."/>
            <person name="Wilkins M.J."/>
            <person name="Karaoz U."/>
            <person name="Brodie E.L."/>
            <person name="Williams K.H."/>
            <person name="Hubbard S.S."/>
            <person name="Banfield J.F."/>
        </authorList>
    </citation>
    <scope>NUCLEOTIDE SEQUENCE [LARGE SCALE GENOMIC DNA]</scope>
</reference>
<comment type="pathway">
    <text evidence="1 6">Pyrimidine metabolism; UMP biosynthesis via de novo pathway; UMP from orotate: step 1/2.</text>
</comment>
<evidence type="ECO:0000259" key="7">
    <source>
        <dbReference type="Pfam" id="PF00156"/>
    </source>
</evidence>
<evidence type="ECO:0000313" key="9">
    <source>
        <dbReference type="Proteomes" id="UP000178240"/>
    </source>
</evidence>
<dbReference type="UniPathway" id="UPA00070">
    <property type="reaction ID" value="UER00119"/>
</dbReference>
<gene>
    <name evidence="6" type="primary">pyrE</name>
    <name evidence="8" type="ORF">A2744_01275</name>
</gene>
<evidence type="ECO:0000256" key="1">
    <source>
        <dbReference type="ARBA" id="ARBA00004889"/>
    </source>
</evidence>
<feature type="binding site" evidence="6">
    <location>
        <position position="98"/>
    </location>
    <ligand>
        <name>5-phospho-alpha-D-ribose 1-diphosphate</name>
        <dbReference type="ChEBI" id="CHEBI:58017"/>
        <note>ligand shared between dimeric partners</note>
    </ligand>
</feature>
<evidence type="ECO:0000256" key="2">
    <source>
        <dbReference type="ARBA" id="ARBA00011971"/>
    </source>
</evidence>
<dbReference type="HAMAP" id="MF_01208">
    <property type="entry name" value="PyrE"/>
    <property type="match status" value="1"/>
</dbReference>
<protein>
    <recommendedName>
        <fullName evidence="2 6">Orotate phosphoribosyltransferase</fullName>
        <shortName evidence="6">OPRT</shortName>
        <shortName evidence="6">OPRTase</shortName>
        <ecNumber evidence="2 6">2.4.2.10</ecNumber>
    </recommendedName>
</protein>
<dbReference type="CDD" id="cd06223">
    <property type="entry name" value="PRTases_typeI"/>
    <property type="match status" value="1"/>
</dbReference>
<dbReference type="InterPro" id="IPR029057">
    <property type="entry name" value="PRTase-like"/>
</dbReference>
<evidence type="ECO:0000256" key="3">
    <source>
        <dbReference type="ARBA" id="ARBA00022676"/>
    </source>
</evidence>
<dbReference type="EC" id="2.4.2.10" evidence="2 6"/>
<dbReference type="GO" id="GO:0000287">
    <property type="term" value="F:magnesium ion binding"/>
    <property type="evidence" value="ECO:0007669"/>
    <property type="project" value="UniProtKB-UniRule"/>
</dbReference>
<comment type="caution">
    <text evidence="8">The sequence shown here is derived from an EMBL/GenBank/DDBJ whole genome shotgun (WGS) entry which is preliminary data.</text>
</comment>
<evidence type="ECO:0000256" key="6">
    <source>
        <dbReference type="HAMAP-Rule" id="MF_01208"/>
    </source>
</evidence>
<dbReference type="Pfam" id="PF00156">
    <property type="entry name" value="Pribosyltran"/>
    <property type="match status" value="1"/>
</dbReference>
<dbReference type="GO" id="GO:0004588">
    <property type="term" value="F:orotate phosphoribosyltransferase activity"/>
    <property type="evidence" value="ECO:0007669"/>
    <property type="project" value="UniProtKB-UniRule"/>
</dbReference>
<dbReference type="PANTHER" id="PTHR19278">
    <property type="entry name" value="OROTATE PHOSPHORIBOSYLTRANSFERASE"/>
    <property type="match status" value="1"/>
</dbReference>
<keyword evidence="5 6" id="KW-0665">Pyrimidine biosynthesis</keyword>
<organism evidence="8 9">
    <name type="scientific">Candidatus Buchananbacteria bacterium RIFCSPHIGHO2_01_FULL_44_11</name>
    <dbReference type="NCBI Taxonomy" id="1797535"/>
    <lineage>
        <taxon>Bacteria</taxon>
        <taxon>Candidatus Buchananiibacteriota</taxon>
    </lineage>
</organism>
<dbReference type="AlphaFoldDB" id="A0A1G1Y3F0"/>
<dbReference type="EMBL" id="MHIE01000001">
    <property type="protein sequence ID" value="OGY46771.1"/>
    <property type="molecule type" value="Genomic_DNA"/>
</dbReference>
<keyword evidence="6" id="KW-0460">Magnesium</keyword>
<dbReference type="STRING" id="1797535.A2744_01275"/>
<evidence type="ECO:0000313" key="8">
    <source>
        <dbReference type="EMBL" id="OGY46771.1"/>
    </source>
</evidence>
<dbReference type="InterPro" id="IPR023031">
    <property type="entry name" value="OPRT"/>
</dbReference>
<comment type="function">
    <text evidence="6">Catalyzes the transfer of a ribosyl phosphate group from 5-phosphoribose 1-diphosphate to orotate, leading to the formation of orotidine monophosphate (OMP).</text>
</comment>
<feature type="binding site" evidence="6">
    <location>
        <position position="94"/>
    </location>
    <ligand>
        <name>5-phospho-alpha-D-ribose 1-diphosphate</name>
        <dbReference type="ChEBI" id="CHEBI:58017"/>
        <note>ligand shared between dimeric partners</note>
    </ligand>
</feature>
<comment type="similarity">
    <text evidence="6">Belongs to the purine/pyrimidine phosphoribosyltransferase family. PyrE subfamily.</text>
</comment>
<comment type="caution">
    <text evidence="6">Lacks conserved residue(s) required for the propagation of feature annotation.</text>
</comment>
<comment type="cofactor">
    <cofactor evidence="6">
        <name>Mg(2+)</name>
        <dbReference type="ChEBI" id="CHEBI:18420"/>
    </cofactor>
</comment>
<proteinExistence type="inferred from homology"/>
<dbReference type="Proteomes" id="UP000178240">
    <property type="component" value="Unassembled WGS sequence"/>
</dbReference>
<feature type="domain" description="Phosphoribosyltransferase" evidence="7">
    <location>
        <begin position="51"/>
        <end position="160"/>
    </location>
</feature>
<keyword evidence="4 6" id="KW-0808">Transferase</keyword>
<dbReference type="InterPro" id="IPR000836">
    <property type="entry name" value="PRTase_dom"/>
</dbReference>
<dbReference type="SUPFAM" id="SSF53271">
    <property type="entry name" value="PRTase-like"/>
    <property type="match status" value="1"/>
</dbReference>
<sequence>MDKEKIIAALYSAHNVFVTPQNPIRGGAGLYQAIYLDHRNLFSFIEERHLVLKALEEKLAAEQDFNVLAGKETGGIAPAAVIAQSLSKPMLYVRKNPKGSGRQRQIEGVFAPGDKVVVVDDTIVTGGNIRRAAEVLEHAGAKVVGAASISIVNENLYKKQFDKLGLKFTYLVTMTELVEWGIANDKLDKNQIEEIREYLADPLGWGIRNGFDFEADSNGNGQPNGQ</sequence>
<keyword evidence="3 6" id="KW-0328">Glycosyltransferase</keyword>
<dbReference type="GO" id="GO:0019856">
    <property type="term" value="P:pyrimidine nucleobase biosynthetic process"/>
    <property type="evidence" value="ECO:0007669"/>
    <property type="project" value="TreeGrafter"/>
</dbReference>
<dbReference type="GO" id="GO:0044205">
    <property type="term" value="P:'de novo' UMP biosynthetic process"/>
    <property type="evidence" value="ECO:0007669"/>
    <property type="project" value="UniProtKB-UniRule"/>
</dbReference>
<accession>A0A1G1Y3F0</accession>
<comment type="catalytic activity">
    <reaction evidence="6">
        <text>orotidine 5'-phosphate + diphosphate = orotate + 5-phospho-alpha-D-ribose 1-diphosphate</text>
        <dbReference type="Rhea" id="RHEA:10380"/>
        <dbReference type="ChEBI" id="CHEBI:30839"/>
        <dbReference type="ChEBI" id="CHEBI:33019"/>
        <dbReference type="ChEBI" id="CHEBI:57538"/>
        <dbReference type="ChEBI" id="CHEBI:58017"/>
        <dbReference type="EC" id="2.4.2.10"/>
    </reaction>
</comment>
<name>A0A1G1Y3F0_9BACT</name>